<proteinExistence type="predicted"/>
<dbReference type="GO" id="GO:0070273">
    <property type="term" value="F:phosphatidylinositol-4-phosphate binding"/>
    <property type="evidence" value="ECO:0007669"/>
    <property type="project" value="InterPro"/>
</dbReference>
<evidence type="ECO:0000256" key="2">
    <source>
        <dbReference type="ARBA" id="ARBA00023034"/>
    </source>
</evidence>
<gene>
    <name evidence="5" type="ORF">DMH04_51575</name>
</gene>
<dbReference type="Pfam" id="PF05719">
    <property type="entry name" value="GPP34"/>
    <property type="match status" value="1"/>
</dbReference>
<evidence type="ECO:0000313" key="5">
    <source>
        <dbReference type="EMBL" id="RSM64186.1"/>
    </source>
</evidence>
<comment type="subcellular location">
    <subcellularLocation>
        <location evidence="1">Golgi apparatus membrane</location>
        <topology evidence="1">Peripheral membrane protein</topology>
        <orientation evidence="1">Cytoplasmic side</orientation>
    </subcellularLocation>
</comment>
<organism evidence="5 6">
    <name type="scientific">Kibdelosporangium aridum</name>
    <dbReference type="NCBI Taxonomy" id="2030"/>
    <lineage>
        <taxon>Bacteria</taxon>
        <taxon>Bacillati</taxon>
        <taxon>Actinomycetota</taxon>
        <taxon>Actinomycetes</taxon>
        <taxon>Pseudonocardiales</taxon>
        <taxon>Pseudonocardiaceae</taxon>
        <taxon>Kibdelosporangium</taxon>
    </lineage>
</organism>
<evidence type="ECO:0000256" key="1">
    <source>
        <dbReference type="ARBA" id="ARBA00004255"/>
    </source>
</evidence>
<keyword evidence="2" id="KW-0333">Golgi apparatus</keyword>
<name>A0A428Y982_KIBAR</name>
<dbReference type="Gene3D" id="1.10.3630.10">
    <property type="entry name" value="yeast vps74-n-term truncation variant domain like"/>
    <property type="match status" value="1"/>
</dbReference>
<sequence>MLSIPGVQVRLNGLSLCESLFFLGHDPFTGKARIRGGLLDIGLSAAILADLLFDERITLDHGSVVLISRYATGEPIADRMLARLLAETEQHGIRDWVEHLADGIFDIVVENLTVRELVTPVEKRGMFKHSLHYQPADLRIASSPRASIRSAMLGTSRCDLPVATLALIAWTVGLDDICEPELSRKQIMDWVDRVKSVIVQPFRGLISGTDAAVAAAVYGGNRS</sequence>
<dbReference type="Proteomes" id="UP000287547">
    <property type="component" value="Unassembled WGS sequence"/>
</dbReference>
<protein>
    <submittedName>
        <fullName evidence="5">GPP34 family phosphoprotein</fullName>
    </submittedName>
</protein>
<evidence type="ECO:0000313" key="6">
    <source>
        <dbReference type="Proteomes" id="UP000287547"/>
    </source>
</evidence>
<evidence type="ECO:0000256" key="3">
    <source>
        <dbReference type="ARBA" id="ARBA00023121"/>
    </source>
</evidence>
<comment type="caution">
    <text evidence="5">The sequence shown here is derived from an EMBL/GenBank/DDBJ whole genome shotgun (WGS) entry which is preliminary data.</text>
</comment>
<dbReference type="GO" id="GO:0012505">
    <property type="term" value="C:endomembrane system"/>
    <property type="evidence" value="ECO:0007669"/>
    <property type="project" value="UniProtKB-ARBA"/>
</dbReference>
<accession>A0A428Y982</accession>
<dbReference type="OrthoDB" id="3578944at2"/>
<reference evidence="5 6" key="1">
    <citation type="submission" date="2018-05" db="EMBL/GenBank/DDBJ databases">
        <title>Evolution of GPA BGCs.</title>
        <authorList>
            <person name="Waglechner N."/>
            <person name="Wright G.D."/>
        </authorList>
    </citation>
    <scope>NUCLEOTIDE SEQUENCE [LARGE SCALE GENOMIC DNA]</scope>
    <source>
        <strain evidence="5 6">A82846</strain>
    </source>
</reference>
<keyword evidence="4" id="KW-0472">Membrane</keyword>
<dbReference type="AlphaFoldDB" id="A0A428Y982"/>
<dbReference type="InterPro" id="IPR008628">
    <property type="entry name" value="GPP34-like"/>
</dbReference>
<keyword evidence="3" id="KW-0446">Lipid-binding</keyword>
<evidence type="ECO:0000256" key="4">
    <source>
        <dbReference type="ARBA" id="ARBA00023136"/>
    </source>
</evidence>
<dbReference type="EMBL" id="QHKI01000098">
    <property type="protein sequence ID" value="RSM64186.1"/>
    <property type="molecule type" value="Genomic_DNA"/>
</dbReference>
<dbReference type="InterPro" id="IPR038261">
    <property type="entry name" value="GPP34-like_sf"/>
</dbReference>
<dbReference type="GO" id="GO:0005737">
    <property type="term" value="C:cytoplasm"/>
    <property type="evidence" value="ECO:0007669"/>
    <property type="project" value="UniProtKB-ARBA"/>
</dbReference>